<organism>
    <name type="scientific">Serpula lacrymans var. lacrymans (strain S7.9)</name>
    <name type="common">Dry rot fungus</name>
    <dbReference type="NCBI Taxonomy" id="578457"/>
    <lineage>
        <taxon>Eukaryota</taxon>
        <taxon>Fungi</taxon>
        <taxon>Dikarya</taxon>
        <taxon>Basidiomycota</taxon>
        <taxon>Agaricomycotina</taxon>
        <taxon>Agaricomycetes</taxon>
        <taxon>Agaricomycetidae</taxon>
        <taxon>Boletales</taxon>
        <taxon>Coniophorineae</taxon>
        <taxon>Serpulaceae</taxon>
        <taxon>Serpula</taxon>
    </lineage>
</organism>
<dbReference type="AlphaFoldDB" id="F8NDJ8"/>
<dbReference type="OrthoDB" id="3208495at2759"/>
<name>F8NDJ8_SERL9</name>
<dbReference type="EMBL" id="GL945428">
    <property type="protein sequence ID" value="EGO30231.1"/>
    <property type="molecule type" value="Genomic_DNA"/>
</dbReference>
<reference evidence="2" key="1">
    <citation type="submission" date="2011-04" db="EMBL/GenBank/DDBJ databases">
        <title>Evolution of plant cell wall degrading machinery underlies the functional diversity of forest fungi.</title>
        <authorList>
            <consortium name="US DOE Joint Genome Institute (JGI-PGF)"/>
            <person name="Eastwood D.C."/>
            <person name="Floudas D."/>
            <person name="Binder M."/>
            <person name="Majcherczyk A."/>
            <person name="Schneider P."/>
            <person name="Aerts A."/>
            <person name="Asiegbu F.O."/>
            <person name="Baker S.E."/>
            <person name="Barry K."/>
            <person name="Bendiksby M."/>
            <person name="Blumentritt M."/>
            <person name="Coutinho P.M."/>
            <person name="Cullen D."/>
            <person name="Cullen D."/>
            <person name="Gathman A."/>
            <person name="Goodell B."/>
            <person name="Henrissat B."/>
            <person name="Ihrmark K."/>
            <person name="Kauserud H."/>
            <person name="Kohler A."/>
            <person name="LaButti K."/>
            <person name="Lapidus A."/>
            <person name="Lavin J.L."/>
            <person name="Lee Y.-H."/>
            <person name="Lindquist E."/>
            <person name="Lilly W."/>
            <person name="Lucas S."/>
            <person name="Morin E."/>
            <person name="Murat C."/>
            <person name="Oguiza J.A."/>
            <person name="Park J."/>
            <person name="Pisabarro A.G."/>
            <person name="Riley R."/>
            <person name="Rosling A."/>
            <person name="Salamov A."/>
            <person name="Schmidt O."/>
            <person name="Schmutz J."/>
            <person name="Skrede I."/>
            <person name="Stenlid J."/>
            <person name="Wiebenga A."/>
            <person name="Xie X."/>
            <person name="Kues U."/>
            <person name="Hibbett D.S."/>
            <person name="Hoffmeister D."/>
            <person name="Hogberg N."/>
            <person name="Martin F."/>
            <person name="Grigoriev I.V."/>
            <person name="Watkinson S.C."/>
        </authorList>
    </citation>
    <scope>NUCLEOTIDE SEQUENCE</scope>
    <source>
        <strain evidence="2">S7.9</strain>
    </source>
</reference>
<sequence length="151" mass="16663">MPLTAHQQLAHNPKLTPPPQLPDIPELEVHDVDNNNSVICYTTKPNTMGLYHVYPTCPTLVPIDTLDDVCDAPTLHQASQPALPPVLSCVPRSAAETDDVFSAFTNPTCGLLMAWQHSGTTMKSGAELNRLLHFIQHPLFDQKDMDGFCYN</sequence>
<accession>F8NDJ8</accession>
<dbReference type="GeneID" id="18813804"/>
<dbReference type="Proteomes" id="UP000008064">
    <property type="component" value="Unassembled WGS sequence"/>
</dbReference>
<feature type="compositionally biased region" description="Polar residues" evidence="1">
    <location>
        <begin position="1"/>
        <end position="10"/>
    </location>
</feature>
<feature type="region of interest" description="Disordered" evidence="1">
    <location>
        <begin position="1"/>
        <end position="23"/>
    </location>
</feature>
<dbReference type="RefSeq" id="XP_007312115.1">
    <property type="nucleotide sequence ID" value="XM_007312053.1"/>
</dbReference>
<dbReference type="HOGENOM" id="CLU_1732576_0_0_1"/>
<evidence type="ECO:0000313" key="2">
    <source>
        <dbReference type="EMBL" id="EGO30231.1"/>
    </source>
</evidence>
<gene>
    <name evidence="2" type="ORF">SERLADRAFT_431712</name>
</gene>
<proteinExistence type="predicted"/>
<dbReference type="KEGG" id="sla:SERLADRAFT_431712"/>
<evidence type="ECO:0000256" key="1">
    <source>
        <dbReference type="SAM" id="MobiDB-lite"/>
    </source>
</evidence>
<protein>
    <submittedName>
        <fullName evidence="2">Uncharacterized protein</fullName>
    </submittedName>
</protein>